<comment type="caution">
    <text evidence="3">The sequence shown here is derived from an EMBL/GenBank/DDBJ whole genome shotgun (WGS) entry which is preliminary data.</text>
</comment>
<protein>
    <submittedName>
        <fullName evidence="3">Uncharacterized protein</fullName>
    </submittedName>
</protein>
<sequence>MLSSSRAFPPILAVALIVCVGVAHGIRCYKCGQYNDGVGSITPCINSTAHELMECPSQTSWCIKYVSEGSTVRDCVPHCVEKEAWSTRTYCCQQDGCNSGPSLAASGSTHLVLAISLVVFAARRSLRG</sequence>
<accession>A0AAW2GXK0</accession>
<keyword evidence="4" id="KW-1185">Reference proteome</keyword>
<evidence type="ECO:0000256" key="2">
    <source>
        <dbReference type="SAM" id="SignalP"/>
    </source>
</evidence>
<gene>
    <name evidence="3" type="ORF">PUN28_000037</name>
</gene>
<evidence type="ECO:0000256" key="1">
    <source>
        <dbReference type="SAM" id="Phobius"/>
    </source>
</evidence>
<dbReference type="InterPro" id="IPR045860">
    <property type="entry name" value="Snake_toxin-like_sf"/>
</dbReference>
<name>A0AAW2GXK0_9HYME</name>
<keyword evidence="1" id="KW-0812">Transmembrane</keyword>
<dbReference type="EMBL" id="JADYXP020000001">
    <property type="protein sequence ID" value="KAL0131987.1"/>
    <property type="molecule type" value="Genomic_DNA"/>
</dbReference>
<dbReference type="CDD" id="cd00117">
    <property type="entry name" value="TFP"/>
    <property type="match status" value="1"/>
</dbReference>
<keyword evidence="1" id="KW-1133">Transmembrane helix</keyword>
<reference evidence="3 4" key="1">
    <citation type="submission" date="2023-03" db="EMBL/GenBank/DDBJ databases">
        <title>High recombination rates correlate with genetic variation in Cardiocondyla obscurior ants.</title>
        <authorList>
            <person name="Errbii M."/>
        </authorList>
    </citation>
    <scope>NUCLEOTIDE SEQUENCE [LARGE SCALE GENOMIC DNA]</scope>
    <source>
        <strain evidence="3">Alpha-2009</strain>
        <tissue evidence="3">Whole body</tissue>
    </source>
</reference>
<feature type="transmembrane region" description="Helical" evidence="1">
    <location>
        <begin position="103"/>
        <end position="122"/>
    </location>
</feature>
<keyword evidence="2" id="KW-0732">Signal</keyword>
<feature type="chain" id="PRO_5043329683" evidence="2">
    <location>
        <begin position="26"/>
        <end position="128"/>
    </location>
</feature>
<evidence type="ECO:0000313" key="3">
    <source>
        <dbReference type="EMBL" id="KAL0131987.1"/>
    </source>
</evidence>
<proteinExistence type="predicted"/>
<feature type="signal peptide" evidence="2">
    <location>
        <begin position="1"/>
        <end position="25"/>
    </location>
</feature>
<dbReference type="Proteomes" id="UP001430953">
    <property type="component" value="Unassembled WGS sequence"/>
</dbReference>
<dbReference type="SUPFAM" id="SSF57302">
    <property type="entry name" value="Snake toxin-like"/>
    <property type="match status" value="1"/>
</dbReference>
<evidence type="ECO:0000313" key="4">
    <source>
        <dbReference type="Proteomes" id="UP001430953"/>
    </source>
</evidence>
<organism evidence="3 4">
    <name type="scientific">Cardiocondyla obscurior</name>
    <dbReference type="NCBI Taxonomy" id="286306"/>
    <lineage>
        <taxon>Eukaryota</taxon>
        <taxon>Metazoa</taxon>
        <taxon>Ecdysozoa</taxon>
        <taxon>Arthropoda</taxon>
        <taxon>Hexapoda</taxon>
        <taxon>Insecta</taxon>
        <taxon>Pterygota</taxon>
        <taxon>Neoptera</taxon>
        <taxon>Endopterygota</taxon>
        <taxon>Hymenoptera</taxon>
        <taxon>Apocrita</taxon>
        <taxon>Aculeata</taxon>
        <taxon>Formicoidea</taxon>
        <taxon>Formicidae</taxon>
        <taxon>Myrmicinae</taxon>
        <taxon>Cardiocondyla</taxon>
    </lineage>
</organism>
<keyword evidence="1" id="KW-0472">Membrane</keyword>
<dbReference type="AlphaFoldDB" id="A0AAW2GXK0"/>